<gene>
    <name evidence="1" type="ORF">QP029_03585</name>
</gene>
<protein>
    <submittedName>
        <fullName evidence="1">DUF5318 family protein</fullName>
    </submittedName>
</protein>
<reference evidence="1 2" key="1">
    <citation type="submission" date="2023-05" db="EMBL/GenBank/DDBJ databases">
        <title>Corynebacterium suedekumii sp. nov. and Corynebacterium breve sp. nov. isolated from raw cow's milk.</title>
        <authorList>
            <person name="Baer M.K."/>
            <person name="Mehl L."/>
            <person name="Hellmuth R."/>
            <person name="Marke G."/>
            <person name="Lipski A."/>
        </authorList>
    </citation>
    <scope>NUCLEOTIDE SEQUENCE [LARGE SCALE GENOMIC DNA]</scope>
    <source>
        <strain evidence="1 2">LM112</strain>
    </source>
</reference>
<name>A0ABY8VQH5_9CORY</name>
<dbReference type="EMBL" id="CP126970">
    <property type="protein sequence ID" value="WIM70913.1"/>
    <property type="molecule type" value="Genomic_DNA"/>
</dbReference>
<sequence>MAVYRNEVSHEWERRDLLRRWRAGAVTRAEICDADFLLVTAATHHGRPADRPCPVCGGDDLRVVRWIHGEQLGRMSGTARSDEEIDRIVATGKEATVHTVEVCPRCRWNHLLTAVTATAS</sequence>
<proteinExistence type="predicted"/>
<dbReference type="RefSeq" id="WP_284875493.1">
    <property type="nucleotide sequence ID" value="NZ_CP126970.1"/>
</dbReference>
<keyword evidence="2" id="KW-1185">Reference proteome</keyword>
<dbReference type="InterPro" id="IPR035169">
    <property type="entry name" value="DUF5318"/>
</dbReference>
<dbReference type="Pfam" id="PF17249">
    <property type="entry name" value="DUF5318"/>
    <property type="match status" value="1"/>
</dbReference>
<accession>A0ABY8VQH5</accession>
<evidence type="ECO:0000313" key="1">
    <source>
        <dbReference type="EMBL" id="WIM70913.1"/>
    </source>
</evidence>
<evidence type="ECO:0000313" key="2">
    <source>
        <dbReference type="Proteomes" id="UP001238805"/>
    </source>
</evidence>
<dbReference type="Proteomes" id="UP001238805">
    <property type="component" value="Chromosome"/>
</dbReference>
<organism evidence="1 2">
    <name type="scientific">Corynebacterium suedekumii</name>
    <dbReference type="NCBI Taxonomy" id="3049801"/>
    <lineage>
        <taxon>Bacteria</taxon>
        <taxon>Bacillati</taxon>
        <taxon>Actinomycetota</taxon>
        <taxon>Actinomycetes</taxon>
        <taxon>Mycobacteriales</taxon>
        <taxon>Corynebacteriaceae</taxon>
        <taxon>Corynebacterium</taxon>
    </lineage>
</organism>